<name>A0AAV7U020_PLEWA</name>
<protein>
    <submittedName>
        <fullName evidence="1">Uncharacterized protein</fullName>
    </submittedName>
</protein>
<sequence length="134" mass="14751">MYLFLANTIGDFARGGYEDPREASFCDGVVAASVDGPGLLGPVISASRLQQPRTQSVRQLLIHQSISVCTLIKTALLLWSRNATGRKSVSSIKYLAVKLLDIPRVERDAAFHVRQIPGDDSETMKTNETKDELF</sequence>
<organism evidence="1 2">
    <name type="scientific">Pleurodeles waltl</name>
    <name type="common">Iberian ribbed newt</name>
    <dbReference type="NCBI Taxonomy" id="8319"/>
    <lineage>
        <taxon>Eukaryota</taxon>
        <taxon>Metazoa</taxon>
        <taxon>Chordata</taxon>
        <taxon>Craniata</taxon>
        <taxon>Vertebrata</taxon>
        <taxon>Euteleostomi</taxon>
        <taxon>Amphibia</taxon>
        <taxon>Batrachia</taxon>
        <taxon>Caudata</taxon>
        <taxon>Salamandroidea</taxon>
        <taxon>Salamandridae</taxon>
        <taxon>Pleurodelinae</taxon>
        <taxon>Pleurodeles</taxon>
    </lineage>
</organism>
<dbReference type="AlphaFoldDB" id="A0AAV7U020"/>
<accession>A0AAV7U020</accession>
<gene>
    <name evidence="1" type="ORF">NDU88_007432</name>
</gene>
<dbReference type="EMBL" id="JANPWB010000006">
    <property type="protein sequence ID" value="KAJ1182238.1"/>
    <property type="molecule type" value="Genomic_DNA"/>
</dbReference>
<evidence type="ECO:0000313" key="1">
    <source>
        <dbReference type="EMBL" id="KAJ1182238.1"/>
    </source>
</evidence>
<evidence type="ECO:0000313" key="2">
    <source>
        <dbReference type="Proteomes" id="UP001066276"/>
    </source>
</evidence>
<proteinExistence type="predicted"/>
<comment type="caution">
    <text evidence="1">The sequence shown here is derived from an EMBL/GenBank/DDBJ whole genome shotgun (WGS) entry which is preliminary data.</text>
</comment>
<dbReference type="Proteomes" id="UP001066276">
    <property type="component" value="Chromosome 3_2"/>
</dbReference>
<keyword evidence="2" id="KW-1185">Reference proteome</keyword>
<reference evidence="1" key="1">
    <citation type="journal article" date="2022" name="bioRxiv">
        <title>Sequencing and chromosome-scale assembly of the giantPleurodeles waltlgenome.</title>
        <authorList>
            <person name="Brown T."/>
            <person name="Elewa A."/>
            <person name="Iarovenko S."/>
            <person name="Subramanian E."/>
            <person name="Araus A.J."/>
            <person name="Petzold A."/>
            <person name="Susuki M."/>
            <person name="Suzuki K.-i.T."/>
            <person name="Hayashi T."/>
            <person name="Toyoda A."/>
            <person name="Oliveira C."/>
            <person name="Osipova E."/>
            <person name="Leigh N.D."/>
            <person name="Simon A."/>
            <person name="Yun M.H."/>
        </authorList>
    </citation>
    <scope>NUCLEOTIDE SEQUENCE</scope>
    <source>
        <strain evidence="1">20211129_DDA</strain>
        <tissue evidence="1">Liver</tissue>
    </source>
</reference>